<dbReference type="PANTHER" id="PTHR43763">
    <property type="entry name" value="XAA-PRO AMINOPEPTIDASE 1"/>
    <property type="match status" value="1"/>
</dbReference>
<dbReference type="Pfam" id="PF00557">
    <property type="entry name" value="Peptidase_M24"/>
    <property type="match status" value="1"/>
</dbReference>
<dbReference type="PANTHER" id="PTHR43763:SF6">
    <property type="entry name" value="XAA-PRO AMINOPEPTIDASE 1"/>
    <property type="match status" value="1"/>
</dbReference>
<dbReference type="EMBL" id="CAHIKZ030005455">
    <property type="protein sequence ID" value="CAE1325679.1"/>
    <property type="molecule type" value="Genomic_DNA"/>
</dbReference>
<keyword evidence="5" id="KW-1185">Reference proteome</keyword>
<dbReference type="InterPro" id="IPR036005">
    <property type="entry name" value="Creatinase/aminopeptidase-like"/>
</dbReference>
<dbReference type="GO" id="GO:0070006">
    <property type="term" value="F:metalloaminopeptidase activity"/>
    <property type="evidence" value="ECO:0007669"/>
    <property type="project" value="InterPro"/>
</dbReference>
<dbReference type="Proteomes" id="UP000597762">
    <property type="component" value="Unassembled WGS sequence"/>
</dbReference>
<proteinExistence type="inferred from homology"/>
<evidence type="ECO:0000259" key="2">
    <source>
        <dbReference type="Pfam" id="PF00557"/>
    </source>
</evidence>
<protein>
    <submittedName>
        <fullName evidence="4">PepP</fullName>
        <ecNumber evidence="4">3.4.11.9</ecNumber>
    </submittedName>
</protein>
<dbReference type="CDD" id="cd01085">
    <property type="entry name" value="APP"/>
    <property type="match status" value="1"/>
</dbReference>
<dbReference type="InterPro" id="IPR029149">
    <property type="entry name" value="Creatin/AminoP/Spt16_N"/>
</dbReference>
<evidence type="ECO:0000313" key="4">
    <source>
        <dbReference type="EMBL" id="CAE1325679.1"/>
    </source>
</evidence>
<dbReference type="Gene3D" id="3.40.350.10">
    <property type="entry name" value="Creatinase/prolidase N-terminal domain"/>
    <property type="match status" value="1"/>
</dbReference>
<keyword evidence="4" id="KW-0378">Hydrolase</keyword>
<keyword evidence="4" id="KW-0645">Protease</keyword>
<accession>A0A812EQU0</accession>
<reference evidence="4" key="1">
    <citation type="submission" date="2021-01" db="EMBL/GenBank/DDBJ databases">
        <authorList>
            <person name="Li R."/>
            <person name="Bekaert M."/>
        </authorList>
    </citation>
    <scope>NUCLEOTIDE SEQUENCE</scope>
    <source>
        <strain evidence="4">Farmed</strain>
    </source>
</reference>
<dbReference type="Pfam" id="PF16188">
    <property type="entry name" value="Peptidase_M24_C"/>
    <property type="match status" value="1"/>
</dbReference>
<dbReference type="AlphaFoldDB" id="A0A812EQU0"/>
<dbReference type="InterPro" id="IPR032416">
    <property type="entry name" value="Peptidase_M24_C"/>
</dbReference>
<organism evidence="4 5">
    <name type="scientific">Acanthosepion pharaonis</name>
    <name type="common">Pharaoh cuttlefish</name>
    <name type="synonym">Sepia pharaonis</name>
    <dbReference type="NCBI Taxonomy" id="158019"/>
    <lineage>
        <taxon>Eukaryota</taxon>
        <taxon>Metazoa</taxon>
        <taxon>Spiralia</taxon>
        <taxon>Lophotrochozoa</taxon>
        <taxon>Mollusca</taxon>
        <taxon>Cephalopoda</taxon>
        <taxon>Coleoidea</taxon>
        <taxon>Decapodiformes</taxon>
        <taxon>Sepiida</taxon>
        <taxon>Sepiina</taxon>
        <taxon>Sepiidae</taxon>
        <taxon>Acanthosepion</taxon>
    </lineage>
</organism>
<dbReference type="EC" id="3.4.11.9" evidence="4"/>
<sequence length="501" mass="58125">MIWSTTRPKRPNTIINALPREFAGKSWQDKIRDVRSELIRNNADAFIVTSLDEIAWLYNLRGNDVPYNPFFLSYAIVERQKIRLYLYEHEKKLTSRPTDRQTKKNLYEHLNTGRDGQCHGKSECVEVYSYDDLLKDVKEISYRSQNKIWISHRCNYAIYALIPPAKLLQTMSPISVMKAVKNDVERKGMENANIRDSVALIDFIQKLEKEVKDGRRWTEMSAAAELEKVRRRQKYNRGLSFRTISGSGPNGAIIHYTVSNITDRDITTRDVYLLDSGGQYLDGTTDITRTFHFGTPTSYERECYTRVLMGFIDLARRRWPEGTMGSFLDSFARQHLWDVGLVYLHGTGHGIGAYLSVHEGPSALTAHMKKHDVPLMDGMFLSDEPGFYEDGKFGIRLETALMVQEVRTKYRYKNMRFLSFKPVTLVPFETNLIDYSMLNRGHIEYLNYYNRLCSDVIGPELLRLGKYDAIEWLRKRTIHLSGAAKNSSILFIFVLMLYFVL</sequence>
<dbReference type="InterPro" id="IPR033740">
    <property type="entry name" value="Pept_M24B"/>
</dbReference>
<dbReference type="InterPro" id="IPR000994">
    <property type="entry name" value="Pept_M24"/>
</dbReference>
<dbReference type="InterPro" id="IPR050422">
    <property type="entry name" value="X-Pro_aminopeptidase_P"/>
</dbReference>
<feature type="domain" description="Peptidase M24 C-terminal" evidence="3">
    <location>
        <begin position="417"/>
        <end position="478"/>
    </location>
</feature>
<keyword evidence="4" id="KW-0031">Aminopeptidase</keyword>
<comment type="caution">
    <text evidence="4">The sequence shown here is derived from an EMBL/GenBank/DDBJ whole genome shotgun (WGS) entry which is preliminary data.</text>
</comment>
<dbReference type="Gene3D" id="3.90.230.10">
    <property type="entry name" value="Creatinase/methionine aminopeptidase superfamily"/>
    <property type="match status" value="1"/>
</dbReference>
<evidence type="ECO:0000259" key="3">
    <source>
        <dbReference type="Pfam" id="PF16188"/>
    </source>
</evidence>
<dbReference type="Pfam" id="PF16189">
    <property type="entry name" value="Creatinase_N_2"/>
    <property type="match status" value="1"/>
</dbReference>
<name>A0A812EQU0_ACAPH</name>
<evidence type="ECO:0000256" key="1">
    <source>
        <dbReference type="ARBA" id="ARBA00008766"/>
    </source>
</evidence>
<dbReference type="FunFam" id="3.90.230.10:FF:000009">
    <property type="entry name" value="xaa-Pro aminopeptidase 2"/>
    <property type="match status" value="1"/>
</dbReference>
<gene>
    <name evidence="4" type="ORF">SPHA_75314</name>
</gene>
<dbReference type="OrthoDB" id="9995434at2759"/>
<feature type="domain" description="Peptidase M24" evidence="2">
    <location>
        <begin position="188"/>
        <end position="405"/>
    </location>
</feature>
<comment type="similarity">
    <text evidence="1">Belongs to the peptidase M24B family.</text>
</comment>
<evidence type="ECO:0000313" key="5">
    <source>
        <dbReference type="Proteomes" id="UP000597762"/>
    </source>
</evidence>
<dbReference type="SUPFAM" id="SSF55920">
    <property type="entry name" value="Creatinase/aminopeptidase"/>
    <property type="match status" value="1"/>
</dbReference>